<feature type="chain" id="PRO_5043360022" evidence="1">
    <location>
        <begin position="21"/>
        <end position="185"/>
    </location>
</feature>
<dbReference type="EMBL" id="CAXKWB010013879">
    <property type="protein sequence ID" value="CAL4108917.1"/>
    <property type="molecule type" value="Genomic_DNA"/>
</dbReference>
<organism evidence="2 3">
    <name type="scientific">Meganyctiphanes norvegica</name>
    <name type="common">Northern krill</name>
    <name type="synonym">Thysanopoda norvegica</name>
    <dbReference type="NCBI Taxonomy" id="48144"/>
    <lineage>
        <taxon>Eukaryota</taxon>
        <taxon>Metazoa</taxon>
        <taxon>Ecdysozoa</taxon>
        <taxon>Arthropoda</taxon>
        <taxon>Crustacea</taxon>
        <taxon>Multicrustacea</taxon>
        <taxon>Malacostraca</taxon>
        <taxon>Eumalacostraca</taxon>
        <taxon>Eucarida</taxon>
        <taxon>Euphausiacea</taxon>
        <taxon>Euphausiidae</taxon>
        <taxon>Meganyctiphanes</taxon>
    </lineage>
</organism>
<name>A0AAV2R455_MEGNR</name>
<keyword evidence="1" id="KW-0732">Signal</keyword>
<proteinExistence type="predicted"/>
<keyword evidence="3" id="KW-1185">Reference proteome</keyword>
<gene>
    <name evidence="2" type="ORF">MNOR_LOCUS19003</name>
</gene>
<evidence type="ECO:0000313" key="3">
    <source>
        <dbReference type="Proteomes" id="UP001497623"/>
    </source>
</evidence>
<sequence length="185" mass="20461">MNQHFLLLSALIYHGFSVSGLKCFECYSNSGAILYDPNCSDDGYHGQVHDESDNVTACVTMVYDNGEVIRFPAVSGLLYGDDGGDIYCLEWAFGLNCFCNHDLCNNHLCQHCLNLSTTEVYTTEEITSTTTTEATTTEFDGLLCYSCFDCPTTDENTSTTEDPDYITCFTTYLKTEIGSHVIRGG</sequence>
<evidence type="ECO:0000256" key="1">
    <source>
        <dbReference type="SAM" id="SignalP"/>
    </source>
</evidence>
<reference evidence="2 3" key="1">
    <citation type="submission" date="2024-05" db="EMBL/GenBank/DDBJ databases">
        <authorList>
            <person name="Wallberg A."/>
        </authorList>
    </citation>
    <scope>NUCLEOTIDE SEQUENCE [LARGE SCALE GENOMIC DNA]</scope>
</reference>
<dbReference type="Proteomes" id="UP001497623">
    <property type="component" value="Unassembled WGS sequence"/>
</dbReference>
<dbReference type="AlphaFoldDB" id="A0AAV2R455"/>
<protein>
    <submittedName>
        <fullName evidence="2">Uncharacterized protein</fullName>
    </submittedName>
</protein>
<feature type="non-terminal residue" evidence="2">
    <location>
        <position position="185"/>
    </location>
</feature>
<comment type="caution">
    <text evidence="2">The sequence shown here is derived from an EMBL/GenBank/DDBJ whole genome shotgun (WGS) entry which is preliminary data.</text>
</comment>
<feature type="signal peptide" evidence="1">
    <location>
        <begin position="1"/>
        <end position="20"/>
    </location>
</feature>
<evidence type="ECO:0000313" key="2">
    <source>
        <dbReference type="EMBL" id="CAL4108917.1"/>
    </source>
</evidence>
<accession>A0AAV2R455</accession>